<dbReference type="Gene3D" id="3.60.70.12">
    <property type="entry name" value="L-amino peptidase D-ALA esterase/amidase"/>
    <property type="match status" value="1"/>
</dbReference>
<dbReference type="SUPFAM" id="SSF56266">
    <property type="entry name" value="DmpA/ArgJ-like"/>
    <property type="match status" value="1"/>
</dbReference>
<accession>A0A9P5CDI2</accession>
<dbReference type="Proteomes" id="UP000801864">
    <property type="component" value="Unassembled WGS sequence"/>
</dbReference>
<evidence type="ECO:0000313" key="4">
    <source>
        <dbReference type="Proteomes" id="UP000801864"/>
    </source>
</evidence>
<name>A0A9P5CDI2_9HYPO</name>
<evidence type="ECO:0000256" key="1">
    <source>
        <dbReference type="ARBA" id="ARBA00007068"/>
    </source>
</evidence>
<comment type="caution">
    <text evidence="3">The sequence shown here is derived from an EMBL/GenBank/DDBJ whole genome shotgun (WGS) entry which is preliminary data.</text>
</comment>
<protein>
    <recommendedName>
        <fullName evidence="5">Peptidase family S58</fullName>
    </recommendedName>
</protein>
<dbReference type="EMBL" id="QLNT01000006">
    <property type="protein sequence ID" value="KAF3073801.1"/>
    <property type="molecule type" value="Genomic_DNA"/>
</dbReference>
<dbReference type="PANTHER" id="PTHR36512">
    <property type="entry name" value="D-AMINOPEPTIDASE"/>
    <property type="match status" value="1"/>
</dbReference>
<evidence type="ECO:0008006" key="5">
    <source>
        <dbReference type="Google" id="ProtNLM"/>
    </source>
</evidence>
<evidence type="ECO:0000313" key="3">
    <source>
        <dbReference type="EMBL" id="KAF3073801.1"/>
    </source>
</evidence>
<sequence length="410" mass="43897">MIVPTGESTKPRIRDLGYAPGRFPPGPQNSILDVDGVQVGQVTIHEERGIHTGVTVILPRGPEETALSPCYAATHGLNAAGEMTGAHMIYEWGHLACPIAITNTVSIGKVYDALFLWCMEQSRKRGENDLEALRRFTIPVVAETFDGYLNDICASVIDRDVVEKAISAAQHQPKVLEGNHGGGTAMICSGYKGGTGTSSRVVPGPQKNYTLGVVVQANHGGRPDLRIADVPVGRLLMEEDRKRSAGEAEKKDAAPEGGKAMEGKYPWKKILTLNSGIIVVIATDAPLLPHQLKRLAQHAGMGVAQVSGHSAGRNFSGEIFLAFSTGTSPNKLAEASNGMSYLPPVETQGVDTVRNETIDTLLYAVSEATEEAILNALCQAETLTGFQGRKIEALPLDRVQALLNKYMVPK</sequence>
<proteinExistence type="inferred from homology"/>
<organism evidence="3 4">
    <name type="scientific">Trichoderma lentiforme</name>
    <dbReference type="NCBI Taxonomy" id="1567552"/>
    <lineage>
        <taxon>Eukaryota</taxon>
        <taxon>Fungi</taxon>
        <taxon>Dikarya</taxon>
        <taxon>Ascomycota</taxon>
        <taxon>Pezizomycotina</taxon>
        <taxon>Sordariomycetes</taxon>
        <taxon>Hypocreomycetidae</taxon>
        <taxon>Hypocreales</taxon>
        <taxon>Hypocreaceae</taxon>
        <taxon>Trichoderma</taxon>
    </lineage>
</organism>
<dbReference type="GO" id="GO:0004177">
    <property type="term" value="F:aminopeptidase activity"/>
    <property type="evidence" value="ECO:0007669"/>
    <property type="project" value="TreeGrafter"/>
</dbReference>
<comment type="similarity">
    <text evidence="1">Belongs to the peptidase S58 family.</text>
</comment>
<dbReference type="PANTHER" id="PTHR36512:SF3">
    <property type="entry name" value="BLR5678 PROTEIN"/>
    <property type="match status" value="1"/>
</dbReference>
<dbReference type="InterPro" id="IPR016117">
    <property type="entry name" value="ArgJ-like_dom_sf"/>
</dbReference>
<dbReference type="InterPro" id="IPR005321">
    <property type="entry name" value="Peptidase_S58_DmpA"/>
</dbReference>
<gene>
    <name evidence="3" type="ORF">CFAM422_004523</name>
</gene>
<dbReference type="Pfam" id="PF03576">
    <property type="entry name" value="Peptidase_S58"/>
    <property type="match status" value="1"/>
</dbReference>
<feature type="region of interest" description="Disordered" evidence="2">
    <location>
        <begin position="239"/>
        <end position="260"/>
    </location>
</feature>
<reference evidence="3 4" key="1">
    <citation type="submission" date="2018-06" db="EMBL/GenBank/DDBJ databases">
        <title>Genome analysis of cellulolytic fungus Trichoderma lentiforme CFAM-422.</title>
        <authorList>
            <person name="Steindorff A.S."/>
            <person name="Formighieri E.F."/>
            <person name="Midorikawa G.E.O."/>
            <person name="Tamietti M.S."/>
            <person name="Ramos E.Z."/>
            <person name="Silva A.S."/>
            <person name="Bon E.P.S."/>
            <person name="Mendes T.D."/>
            <person name="Damaso M.C.T."/>
            <person name="Favaro L.C.L."/>
        </authorList>
    </citation>
    <scope>NUCLEOTIDE SEQUENCE [LARGE SCALE GENOMIC DNA]</scope>
    <source>
        <strain evidence="3 4">CFAM-422</strain>
    </source>
</reference>
<dbReference type="AlphaFoldDB" id="A0A9P5CDI2"/>
<keyword evidence="4" id="KW-1185">Reference proteome</keyword>
<evidence type="ECO:0000256" key="2">
    <source>
        <dbReference type="SAM" id="MobiDB-lite"/>
    </source>
</evidence>